<organism evidence="4 5">
    <name type="scientific">Humibacillus xanthopallidus</name>
    <dbReference type="NCBI Taxonomy" id="412689"/>
    <lineage>
        <taxon>Bacteria</taxon>
        <taxon>Bacillati</taxon>
        <taxon>Actinomycetota</taxon>
        <taxon>Actinomycetes</taxon>
        <taxon>Micrococcales</taxon>
        <taxon>Intrasporangiaceae</taxon>
        <taxon>Humibacillus</taxon>
    </lineage>
</organism>
<dbReference type="SMART" id="SM00855">
    <property type="entry name" value="PGAM"/>
    <property type="match status" value="1"/>
</dbReference>
<dbReference type="SUPFAM" id="SSF53254">
    <property type="entry name" value="Phosphoglycerate mutase-like"/>
    <property type="match status" value="1"/>
</dbReference>
<dbReference type="InterPro" id="IPR029033">
    <property type="entry name" value="His_PPase_superfam"/>
</dbReference>
<feature type="binding site" evidence="3">
    <location>
        <position position="59"/>
    </location>
    <ligand>
        <name>substrate</name>
    </ligand>
</feature>
<feature type="binding site" evidence="3">
    <location>
        <begin position="83"/>
        <end position="86"/>
    </location>
    <ligand>
        <name>substrate</name>
    </ligand>
</feature>
<dbReference type="Proteomes" id="UP000316747">
    <property type="component" value="Unassembled WGS sequence"/>
</dbReference>
<feature type="binding site" evidence="3">
    <location>
        <begin position="22"/>
        <end position="23"/>
    </location>
    <ligand>
        <name>substrate</name>
    </ligand>
</feature>
<sequence length="178" mass="19966">MAVRLTYETHATTEDNEQGVATGWLPGRLSERGRREAALMGERRRPQGYAAVLVSDLARAVETVAIAFVGSDVPIRQDARLRECDYGELNGCRVSDLERERLRHVDEPFPGGQSYAQVVDQTRDLLDQIRAEFDGGRVLLVAHSANRWALQHLLDGTPLADAVTAPFDWQPGWEWTLR</sequence>
<keyword evidence="5" id="KW-1185">Reference proteome</keyword>
<evidence type="ECO:0000256" key="2">
    <source>
        <dbReference type="PIRSR" id="PIRSR613078-1"/>
    </source>
</evidence>
<dbReference type="EMBL" id="VFPM01000002">
    <property type="protein sequence ID" value="TQM62149.1"/>
    <property type="molecule type" value="Genomic_DNA"/>
</dbReference>
<dbReference type="InterPro" id="IPR051695">
    <property type="entry name" value="Phosphoglycerate_Mutase"/>
</dbReference>
<feature type="active site" description="Tele-phosphohistidine intermediate" evidence="2">
    <location>
        <position position="10"/>
    </location>
</feature>
<name>A0A543HV83_9MICO</name>
<evidence type="ECO:0000313" key="5">
    <source>
        <dbReference type="Proteomes" id="UP000316747"/>
    </source>
</evidence>
<dbReference type="PANTHER" id="PTHR46517:SF1">
    <property type="entry name" value="FRUCTOSE-2,6-BISPHOSPHATASE TIGAR"/>
    <property type="match status" value="1"/>
</dbReference>
<reference evidence="4 5" key="1">
    <citation type="submission" date="2019-06" db="EMBL/GenBank/DDBJ databases">
        <title>Genome sequencing of plant associated microbes to promote plant fitness in Sorghum bicolor and Oryza sativa.</title>
        <authorList>
            <person name="Coleman-Derr D."/>
        </authorList>
    </citation>
    <scope>NUCLEOTIDE SEQUENCE [LARGE SCALE GENOMIC DNA]</scope>
    <source>
        <strain evidence="4 5">KV-663</strain>
    </source>
</reference>
<dbReference type="Pfam" id="PF00300">
    <property type="entry name" value="His_Phos_1"/>
    <property type="match status" value="1"/>
</dbReference>
<dbReference type="GO" id="GO:0004331">
    <property type="term" value="F:fructose-2,6-bisphosphate 2-phosphatase activity"/>
    <property type="evidence" value="ECO:0007669"/>
    <property type="project" value="TreeGrafter"/>
</dbReference>
<evidence type="ECO:0000256" key="3">
    <source>
        <dbReference type="PIRSR" id="PIRSR613078-2"/>
    </source>
</evidence>
<keyword evidence="1" id="KW-0378">Hydrolase</keyword>
<protein>
    <submittedName>
        <fullName evidence="4">Phosphoglycerate mutase</fullName>
    </submittedName>
</protein>
<feature type="active site" description="Proton donor/acceptor" evidence="2">
    <location>
        <position position="83"/>
    </location>
</feature>
<dbReference type="RefSeq" id="WP_141844259.1">
    <property type="nucleotide sequence ID" value="NZ_VFPM01000002.1"/>
</dbReference>
<dbReference type="InterPro" id="IPR013078">
    <property type="entry name" value="His_Pase_superF_clade-1"/>
</dbReference>
<dbReference type="PANTHER" id="PTHR46517">
    <property type="entry name" value="FRUCTOSE-2,6-BISPHOSPHATASE TIGAR"/>
    <property type="match status" value="1"/>
</dbReference>
<gene>
    <name evidence="4" type="ORF">FBY41_2177</name>
</gene>
<dbReference type="OrthoDB" id="4120859at2"/>
<evidence type="ECO:0000313" key="4">
    <source>
        <dbReference type="EMBL" id="TQM62149.1"/>
    </source>
</evidence>
<accession>A0A543HV83</accession>
<dbReference type="CDD" id="cd07067">
    <property type="entry name" value="HP_PGM_like"/>
    <property type="match status" value="1"/>
</dbReference>
<comment type="caution">
    <text evidence="4">The sequence shown here is derived from an EMBL/GenBank/DDBJ whole genome shotgun (WGS) entry which is preliminary data.</text>
</comment>
<dbReference type="Gene3D" id="3.40.50.1240">
    <property type="entry name" value="Phosphoglycerate mutase-like"/>
    <property type="match status" value="1"/>
</dbReference>
<dbReference type="GO" id="GO:0043456">
    <property type="term" value="P:regulation of pentose-phosphate shunt"/>
    <property type="evidence" value="ECO:0007669"/>
    <property type="project" value="TreeGrafter"/>
</dbReference>
<evidence type="ECO:0000256" key="1">
    <source>
        <dbReference type="ARBA" id="ARBA00022801"/>
    </source>
</evidence>
<proteinExistence type="predicted"/>
<dbReference type="GO" id="GO:0005829">
    <property type="term" value="C:cytosol"/>
    <property type="evidence" value="ECO:0007669"/>
    <property type="project" value="TreeGrafter"/>
</dbReference>
<dbReference type="GO" id="GO:0045820">
    <property type="term" value="P:negative regulation of glycolytic process"/>
    <property type="evidence" value="ECO:0007669"/>
    <property type="project" value="TreeGrafter"/>
</dbReference>
<dbReference type="AlphaFoldDB" id="A0A543HV83"/>